<sequence length="391" mass="41197">MQVCALPGEAESLAVSDYTDTSVVLTWAAPSDTGCSGARITGYQVYMAQGANPYSLVHEAGPSVLSLTQYGLSAGQSYYFKVFVCNADGCEVGTPANGLLFEAGEAPVYAEDPIALVEATQTSIEVSWTTAPTSSLTVTGFRLWYDAGDPTGSPNTLIYDGTATSHKQDNPALITGSTYRFQVQAENANGWGPRSGIVSFVASEGPGVPLNLAYYSSTLQTLEVQWDAPAALHTLEASLISYEVQWSDQTTNSETEVFTTSPAFRYGGPAVPLSAGHTYRFEVRACSLNGCGDWTSKLDLVCGALPEAPSSPFVVSSTATEITIGWSYAGRDNGGVALSQYSVQVSADGGDTYTHAGYTADASINSFTYSCGAQQTFYFKAARADVEKGAT</sequence>
<name>A0ABN9TX12_9DINO</name>
<dbReference type="InterPro" id="IPR013783">
    <property type="entry name" value="Ig-like_fold"/>
</dbReference>
<dbReference type="CDD" id="cd00063">
    <property type="entry name" value="FN3"/>
    <property type="match status" value="3"/>
</dbReference>
<proteinExistence type="predicted"/>
<evidence type="ECO:0000259" key="2">
    <source>
        <dbReference type="PROSITE" id="PS50853"/>
    </source>
</evidence>
<comment type="caution">
    <text evidence="3">The sequence shown here is derived from an EMBL/GenBank/DDBJ whole genome shotgun (WGS) entry which is preliminary data.</text>
</comment>
<dbReference type="InterPro" id="IPR050964">
    <property type="entry name" value="Striated_Muscle_Regulatory"/>
</dbReference>
<evidence type="ECO:0000313" key="3">
    <source>
        <dbReference type="EMBL" id="CAK0850851.1"/>
    </source>
</evidence>
<dbReference type="SUPFAM" id="SSF49265">
    <property type="entry name" value="Fibronectin type III"/>
    <property type="match status" value="2"/>
</dbReference>
<feature type="domain" description="Fibronectin type-III" evidence="2">
    <location>
        <begin position="110"/>
        <end position="205"/>
    </location>
</feature>
<feature type="domain" description="Fibronectin type-III" evidence="2">
    <location>
        <begin position="208"/>
        <end position="307"/>
    </location>
</feature>
<protein>
    <recommendedName>
        <fullName evidence="2">Fibronectin type-III domain-containing protein</fullName>
    </recommendedName>
</protein>
<evidence type="ECO:0000313" key="4">
    <source>
        <dbReference type="Proteomes" id="UP001189429"/>
    </source>
</evidence>
<dbReference type="Gene3D" id="2.60.40.10">
    <property type="entry name" value="Immunoglobulins"/>
    <property type="match status" value="4"/>
</dbReference>
<dbReference type="InterPro" id="IPR003961">
    <property type="entry name" value="FN3_dom"/>
</dbReference>
<dbReference type="PANTHER" id="PTHR13817:SF172">
    <property type="entry name" value="IG-LIKE DOMAIN-CONTAINING PROTEIN"/>
    <property type="match status" value="1"/>
</dbReference>
<reference evidence="3" key="1">
    <citation type="submission" date="2023-10" db="EMBL/GenBank/DDBJ databases">
        <authorList>
            <person name="Chen Y."/>
            <person name="Shah S."/>
            <person name="Dougan E. K."/>
            <person name="Thang M."/>
            <person name="Chan C."/>
        </authorList>
    </citation>
    <scope>NUCLEOTIDE SEQUENCE [LARGE SCALE GENOMIC DNA]</scope>
</reference>
<dbReference type="Pfam" id="PF00041">
    <property type="entry name" value="fn3"/>
    <property type="match status" value="2"/>
</dbReference>
<dbReference type="PROSITE" id="PS50853">
    <property type="entry name" value="FN3"/>
    <property type="match status" value="3"/>
</dbReference>
<keyword evidence="1" id="KW-0677">Repeat</keyword>
<keyword evidence="4" id="KW-1185">Reference proteome</keyword>
<dbReference type="EMBL" id="CAUYUJ010015183">
    <property type="protein sequence ID" value="CAK0850851.1"/>
    <property type="molecule type" value="Genomic_DNA"/>
</dbReference>
<dbReference type="InterPro" id="IPR036116">
    <property type="entry name" value="FN3_sf"/>
</dbReference>
<dbReference type="PANTHER" id="PTHR13817">
    <property type="entry name" value="TITIN"/>
    <property type="match status" value="1"/>
</dbReference>
<organism evidence="3 4">
    <name type="scientific">Prorocentrum cordatum</name>
    <dbReference type="NCBI Taxonomy" id="2364126"/>
    <lineage>
        <taxon>Eukaryota</taxon>
        <taxon>Sar</taxon>
        <taxon>Alveolata</taxon>
        <taxon>Dinophyceae</taxon>
        <taxon>Prorocentrales</taxon>
        <taxon>Prorocentraceae</taxon>
        <taxon>Prorocentrum</taxon>
    </lineage>
</organism>
<evidence type="ECO:0000256" key="1">
    <source>
        <dbReference type="ARBA" id="ARBA00022737"/>
    </source>
</evidence>
<dbReference type="SMART" id="SM00060">
    <property type="entry name" value="FN3"/>
    <property type="match status" value="3"/>
</dbReference>
<dbReference type="Proteomes" id="UP001189429">
    <property type="component" value="Unassembled WGS sequence"/>
</dbReference>
<gene>
    <name evidence="3" type="ORF">PCOR1329_LOCUS43145</name>
</gene>
<feature type="domain" description="Fibronectin type-III" evidence="2">
    <location>
        <begin position="9"/>
        <end position="106"/>
    </location>
</feature>
<dbReference type="PRINTS" id="PR00014">
    <property type="entry name" value="FNTYPEIII"/>
</dbReference>
<accession>A0ABN9TX12</accession>